<sequence>MYAVVPNRWPGCVLGRPSTCTFAMFRSSSLMSPCRSTNTFSGFTSRCTIPRSCAAARPSAISIPMWSARAIGSGDSTWQIRRSDWPSSSSMAIQTVPSGSMLALCTATMFLCRSRQSAMASLRARSRTCSEPAWWGSSSLSATRRCVNSSTAS</sequence>
<evidence type="ECO:0000313" key="1">
    <source>
        <dbReference type="EMBL" id="AGP34094.1"/>
    </source>
</evidence>
<dbReference type="Proteomes" id="UP000014803">
    <property type="component" value="Chromosome"/>
</dbReference>
<protein>
    <submittedName>
        <fullName evidence="1">Uncharacterized protein</fullName>
    </submittedName>
</protein>
<dbReference type="KEGG" id="scu:SCE1572_06050"/>
<name>S4XNF7_SORCE</name>
<organism evidence="1 2">
    <name type="scientific">Sorangium cellulosum So0157-2</name>
    <dbReference type="NCBI Taxonomy" id="1254432"/>
    <lineage>
        <taxon>Bacteria</taxon>
        <taxon>Pseudomonadati</taxon>
        <taxon>Myxococcota</taxon>
        <taxon>Polyangia</taxon>
        <taxon>Polyangiales</taxon>
        <taxon>Polyangiaceae</taxon>
        <taxon>Sorangium</taxon>
    </lineage>
</organism>
<dbReference type="AlphaFoldDB" id="S4XNF7"/>
<gene>
    <name evidence="1" type="ORF">SCE1572_06050</name>
</gene>
<accession>S4XNF7</accession>
<reference evidence="1 2" key="1">
    <citation type="journal article" date="2013" name="Sci. Rep.">
        <title>Extraordinary expansion of a Sorangium cellulosum genome from an alkaline milieu.</title>
        <authorList>
            <person name="Han K."/>
            <person name="Li Z.F."/>
            <person name="Peng R."/>
            <person name="Zhu L.P."/>
            <person name="Zhou T."/>
            <person name="Wang L.G."/>
            <person name="Li S.G."/>
            <person name="Zhang X.B."/>
            <person name="Hu W."/>
            <person name="Wu Z.H."/>
            <person name="Qin N."/>
            <person name="Li Y.Z."/>
        </authorList>
    </citation>
    <scope>NUCLEOTIDE SEQUENCE [LARGE SCALE GENOMIC DNA]</scope>
    <source>
        <strain evidence="1 2">So0157-2</strain>
    </source>
</reference>
<evidence type="ECO:0000313" key="2">
    <source>
        <dbReference type="Proteomes" id="UP000014803"/>
    </source>
</evidence>
<proteinExistence type="predicted"/>
<dbReference type="EMBL" id="CP003969">
    <property type="protein sequence ID" value="AGP34094.1"/>
    <property type="molecule type" value="Genomic_DNA"/>
</dbReference>
<dbReference type="HOGENOM" id="CLU_1712093_0_0_7"/>